<evidence type="ECO:0000256" key="1">
    <source>
        <dbReference type="SAM" id="MobiDB-lite"/>
    </source>
</evidence>
<accession>A0A0G4P5K9</accession>
<dbReference type="EMBL" id="HG793139">
    <property type="protein sequence ID" value="CRL21611.1"/>
    <property type="molecule type" value="Genomic_DNA"/>
</dbReference>
<protein>
    <submittedName>
        <fullName evidence="2">Str. FM013</fullName>
    </submittedName>
</protein>
<name>A0A0G4P5K9_PENC3</name>
<sequence length="236" mass="27027">MSVYPLDGARVEDTLGLKICHYQYRWEETFSNGENAGLIPPPRLTKQDMVSIIRQGPVLQYRQWSHFDREWLLRNLGRRFFWIDPCQNLRLGNKTSQGITQQDLMCADPFWKSFCPTKQRSEFSEPTYFASVPDLMWAQPTPFHLIGHTISYLPKLSQALSSILSGSPRDPVNNDPKATTSGPEPAEDHAQRNDIIYQRAFLSDQITRLSATDENIQTLQKAWEDMAAGFGHSAHK</sequence>
<reference evidence="2 3" key="1">
    <citation type="journal article" date="2014" name="Nat. Commun.">
        <title>Multiple recent horizontal transfers of a large genomic region in cheese making fungi.</title>
        <authorList>
            <person name="Cheeseman K."/>
            <person name="Ropars J."/>
            <person name="Renault P."/>
            <person name="Dupont J."/>
            <person name="Gouzy J."/>
            <person name="Branca A."/>
            <person name="Abraham A.L."/>
            <person name="Ceppi M."/>
            <person name="Conseiller E."/>
            <person name="Debuchy R."/>
            <person name="Malagnac F."/>
            <person name="Goarin A."/>
            <person name="Silar P."/>
            <person name="Lacoste S."/>
            <person name="Sallet E."/>
            <person name="Bensimon A."/>
            <person name="Giraud T."/>
            <person name="Brygoo Y."/>
        </authorList>
    </citation>
    <scope>NUCLEOTIDE SEQUENCE [LARGE SCALE GENOMIC DNA]</scope>
    <source>
        <strain evidence="3">FM 013</strain>
    </source>
</reference>
<organism evidence="2 3">
    <name type="scientific">Penicillium camemberti (strain FM 013)</name>
    <dbReference type="NCBI Taxonomy" id="1429867"/>
    <lineage>
        <taxon>Eukaryota</taxon>
        <taxon>Fungi</taxon>
        <taxon>Dikarya</taxon>
        <taxon>Ascomycota</taxon>
        <taxon>Pezizomycotina</taxon>
        <taxon>Eurotiomycetes</taxon>
        <taxon>Eurotiomycetidae</taxon>
        <taxon>Eurotiales</taxon>
        <taxon>Aspergillaceae</taxon>
        <taxon>Penicillium</taxon>
    </lineage>
</organism>
<proteinExistence type="predicted"/>
<evidence type="ECO:0000313" key="2">
    <source>
        <dbReference type="EMBL" id="CRL21611.1"/>
    </source>
</evidence>
<dbReference type="STRING" id="1429867.A0A0G4P5K9"/>
<keyword evidence="3" id="KW-1185">Reference proteome</keyword>
<feature type="region of interest" description="Disordered" evidence="1">
    <location>
        <begin position="164"/>
        <end position="190"/>
    </location>
</feature>
<dbReference type="AlphaFoldDB" id="A0A0G4P5K9"/>
<gene>
    <name evidence="2" type="ORF">PCAMFM013_S006g000151</name>
</gene>
<dbReference type="Proteomes" id="UP000053732">
    <property type="component" value="Unassembled WGS sequence"/>
</dbReference>
<evidence type="ECO:0000313" key="3">
    <source>
        <dbReference type="Proteomes" id="UP000053732"/>
    </source>
</evidence>